<evidence type="ECO:0000259" key="5">
    <source>
        <dbReference type="PROSITE" id="PS50118"/>
    </source>
</evidence>
<feature type="region of interest" description="Disordered" evidence="4">
    <location>
        <begin position="343"/>
        <end position="378"/>
    </location>
</feature>
<dbReference type="OrthoDB" id="6247875at2759"/>
<dbReference type="InterPro" id="IPR050140">
    <property type="entry name" value="SRY-related_HMG-box_TF-like"/>
</dbReference>
<organism evidence="6 7">
    <name type="scientific">Gymnopilus junonius</name>
    <name type="common">Spectacular rustgill mushroom</name>
    <name type="synonym">Gymnopilus spectabilis subsp. junonius</name>
    <dbReference type="NCBI Taxonomy" id="109634"/>
    <lineage>
        <taxon>Eukaryota</taxon>
        <taxon>Fungi</taxon>
        <taxon>Dikarya</taxon>
        <taxon>Basidiomycota</taxon>
        <taxon>Agaricomycotina</taxon>
        <taxon>Agaricomycetes</taxon>
        <taxon>Agaricomycetidae</taxon>
        <taxon>Agaricales</taxon>
        <taxon>Agaricineae</taxon>
        <taxon>Hymenogastraceae</taxon>
        <taxon>Gymnopilus</taxon>
    </lineage>
</organism>
<evidence type="ECO:0000313" key="6">
    <source>
        <dbReference type="EMBL" id="KAF8899504.1"/>
    </source>
</evidence>
<protein>
    <recommendedName>
        <fullName evidence="5">HMG box domain-containing protein</fullName>
    </recommendedName>
</protein>
<comment type="caution">
    <text evidence="6">The sequence shown here is derived from an EMBL/GenBank/DDBJ whole genome shotgun (WGS) entry which is preliminary data.</text>
</comment>
<dbReference type="Gene3D" id="1.10.30.10">
    <property type="entry name" value="High mobility group box domain"/>
    <property type="match status" value="1"/>
</dbReference>
<keyword evidence="3" id="KW-0539">Nucleus</keyword>
<proteinExistence type="predicted"/>
<dbReference type="Pfam" id="PF00505">
    <property type="entry name" value="HMG_box"/>
    <property type="match status" value="1"/>
</dbReference>
<dbReference type="Proteomes" id="UP000724874">
    <property type="component" value="Unassembled WGS sequence"/>
</dbReference>
<dbReference type="CDD" id="cd01389">
    <property type="entry name" value="HMG-box_ROX1-like"/>
    <property type="match status" value="1"/>
</dbReference>
<keyword evidence="1 3" id="KW-0238">DNA-binding</keyword>
<dbReference type="SUPFAM" id="SSF47095">
    <property type="entry name" value="HMG-box"/>
    <property type="match status" value="1"/>
</dbReference>
<dbReference type="GO" id="GO:0001228">
    <property type="term" value="F:DNA-binding transcription activator activity, RNA polymerase II-specific"/>
    <property type="evidence" value="ECO:0007669"/>
    <property type="project" value="TreeGrafter"/>
</dbReference>
<keyword evidence="2" id="KW-0804">Transcription</keyword>
<feature type="DNA-binding region" description="HMG box" evidence="3">
    <location>
        <begin position="49"/>
        <end position="115"/>
    </location>
</feature>
<dbReference type="PROSITE" id="PS50118">
    <property type="entry name" value="HMG_BOX_2"/>
    <property type="match status" value="1"/>
</dbReference>
<dbReference type="GO" id="GO:0005634">
    <property type="term" value="C:nucleus"/>
    <property type="evidence" value="ECO:0007669"/>
    <property type="project" value="UniProtKB-UniRule"/>
</dbReference>
<evidence type="ECO:0000256" key="2">
    <source>
        <dbReference type="ARBA" id="ARBA00023163"/>
    </source>
</evidence>
<name>A0A9P5NLR7_GYMJU</name>
<dbReference type="InterPro" id="IPR009071">
    <property type="entry name" value="HMG_box_dom"/>
</dbReference>
<dbReference type="GO" id="GO:0000978">
    <property type="term" value="F:RNA polymerase II cis-regulatory region sequence-specific DNA binding"/>
    <property type="evidence" value="ECO:0007669"/>
    <property type="project" value="TreeGrafter"/>
</dbReference>
<gene>
    <name evidence="6" type="ORF">CPB84DRAFT_1962762</name>
</gene>
<accession>A0A9P5NLR7</accession>
<dbReference type="AlphaFoldDB" id="A0A9P5NLR7"/>
<evidence type="ECO:0000256" key="3">
    <source>
        <dbReference type="PROSITE-ProRule" id="PRU00267"/>
    </source>
</evidence>
<dbReference type="SMART" id="SM00398">
    <property type="entry name" value="HMG"/>
    <property type="match status" value="1"/>
</dbReference>
<evidence type="ECO:0000256" key="1">
    <source>
        <dbReference type="ARBA" id="ARBA00023125"/>
    </source>
</evidence>
<dbReference type="InterPro" id="IPR036910">
    <property type="entry name" value="HMG_box_dom_sf"/>
</dbReference>
<dbReference type="EMBL" id="JADNYJ010000053">
    <property type="protein sequence ID" value="KAF8899504.1"/>
    <property type="molecule type" value="Genomic_DNA"/>
</dbReference>
<dbReference type="PANTHER" id="PTHR10270">
    <property type="entry name" value="SOX TRANSCRIPTION FACTOR"/>
    <property type="match status" value="1"/>
</dbReference>
<evidence type="ECO:0000313" key="7">
    <source>
        <dbReference type="Proteomes" id="UP000724874"/>
    </source>
</evidence>
<keyword evidence="7" id="KW-1185">Reference proteome</keyword>
<feature type="region of interest" description="Disordered" evidence="4">
    <location>
        <begin position="235"/>
        <end position="275"/>
    </location>
</feature>
<dbReference type="PANTHER" id="PTHR10270:SF161">
    <property type="entry name" value="SEX-DETERMINING REGION Y PROTEIN"/>
    <property type="match status" value="1"/>
</dbReference>
<dbReference type="GO" id="GO:0030154">
    <property type="term" value="P:cell differentiation"/>
    <property type="evidence" value="ECO:0007669"/>
    <property type="project" value="TreeGrafter"/>
</dbReference>
<feature type="domain" description="HMG box" evidence="5">
    <location>
        <begin position="49"/>
        <end position="115"/>
    </location>
</feature>
<feature type="compositionally biased region" description="Low complexity" evidence="4">
    <location>
        <begin position="250"/>
        <end position="268"/>
    </location>
</feature>
<reference evidence="6" key="1">
    <citation type="submission" date="2020-11" db="EMBL/GenBank/DDBJ databases">
        <authorList>
            <consortium name="DOE Joint Genome Institute"/>
            <person name="Ahrendt S."/>
            <person name="Riley R."/>
            <person name="Andreopoulos W."/>
            <person name="LaButti K."/>
            <person name="Pangilinan J."/>
            <person name="Ruiz-duenas F.J."/>
            <person name="Barrasa J.M."/>
            <person name="Sanchez-Garcia M."/>
            <person name="Camarero S."/>
            <person name="Miyauchi S."/>
            <person name="Serrano A."/>
            <person name="Linde D."/>
            <person name="Babiker R."/>
            <person name="Drula E."/>
            <person name="Ayuso-Fernandez I."/>
            <person name="Pacheco R."/>
            <person name="Padilla G."/>
            <person name="Ferreira P."/>
            <person name="Barriuso J."/>
            <person name="Kellner H."/>
            <person name="Castanera R."/>
            <person name="Alfaro M."/>
            <person name="Ramirez L."/>
            <person name="Pisabarro A.G."/>
            <person name="Kuo A."/>
            <person name="Tritt A."/>
            <person name="Lipzen A."/>
            <person name="He G."/>
            <person name="Yan M."/>
            <person name="Ng V."/>
            <person name="Cullen D."/>
            <person name="Martin F."/>
            <person name="Rosso M.-N."/>
            <person name="Henrissat B."/>
            <person name="Hibbett D."/>
            <person name="Martinez A.T."/>
            <person name="Grigoriev I.V."/>
        </authorList>
    </citation>
    <scope>NUCLEOTIDE SEQUENCE</scope>
    <source>
        <strain evidence="6">AH 44721</strain>
    </source>
</reference>
<sequence length="389" mass="42265">MPSTLPSPKEPPAPFKEVPYNLRYAYLLPFASHIIEFISLDPASSPRPVTRPPNCFMIFRAAFVKAGLGDLYPNLTLSGAAGRAWKSLPEDEKQKWIDTANEIKAAHVENYPNIIYPPRRTKKHLHAHAHARALDRNDPYSQSQHVFELPLHGSSKAQFPKSGAPSPLSFQPRAPLSLKSHLIGANTSRSVYAYNPTLHYPPLPRPINFPVPPPVPPPVPTPSKSTHIQRASLRFAPPSPRSNLHPPHPHTQTTTTTTASSPGPSTSPQKTHPVKLHPSLNFGYLLPFTSTGDIAIASASASASGCRGREGGGLDIPEAGYLAEDADRESSIIGRLREQEEVGQIENASYTPVPDYDDDDDGAQFQTDAGLSDDATGAIRQTGSRTLTF</sequence>
<evidence type="ECO:0000256" key="4">
    <source>
        <dbReference type="SAM" id="MobiDB-lite"/>
    </source>
</evidence>